<evidence type="ECO:0000256" key="6">
    <source>
        <dbReference type="ARBA" id="ARBA00023136"/>
    </source>
</evidence>
<dbReference type="PANTHER" id="PTHR40074:SF2">
    <property type="entry name" value="O-ACETYLTRANSFERASE WECH"/>
    <property type="match status" value="1"/>
</dbReference>
<feature type="transmembrane region" description="Helical" evidence="7">
    <location>
        <begin position="189"/>
        <end position="208"/>
    </location>
</feature>
<dbReference type="GO" id="GO:0016413">
    <property type="term" value="F:O-acetyltransferase activity"/>
    <property type="evidence" value="ECO:0007669"/>
    <property type="project" value="TreeGrafter"/>
</dbReference>
<name>A0A2W0C3Z0_9BACL</name>
<keyword evidence="4 7" id="KW-0812">Transmembrane</keyword>
<evidence type="ECO:0000259" key="8">
    <source>
        <dbReference type="Pfam" id="PF01757"/>
    </source>
</evidence>
<organism evidence="9 10">
    <name type="scientific">Paenibacillus illinoisensis</name>
    <dbReference type="NCBI Taxonomy" id="59845"/>
    <lineage>
        <taxon>Bacteria</taxon>
        <taxon>Bacillati</taxon>
        <taxon>Bacillota</taxon>
        <taxon>Bacilli</taxon>
        <taxon>Bacillales</taxon>
        <taxon>Paenibacillaceae</taxon>
        <taxon>Paenibacillus</taxon>
    </lineage>
</organism>
<feature type="transmembrane region" description="Helical" evidence="7">
    <location>
        <begin position="281"/>
        <end position="299"/>
    </location>
</feature>
<feature type="transmembrane region" description="Helical" evidence="7">
    <location>
        <begin position="49"/>
        <end position="72"/>
    </location>
</feature>
<comment type="similarity">
    <text evidence="2">Belongs to the acyltransferase 3 family.</text>
</comment>
<dbReference type="InterPro" id="IPR002656">
    <property type="entry name" value="Acyl_transf_3_dom"/>
</dbReference>
<evidence type="ECO:0000313" key="10">
    <source>
        <dbReference type="Proteomes" id="UP000247459"/>
    </source>
</evidence>
<feature type="transmembrane region" description="Helical" evidence="7">
    <location>
        <begin position="257"/>
        <end position="274"/>
    </location>
</feature>
<proteinExistence type="inferred from homology"/>
<sequence length="377" mass="42825">MSKKISYEILLLRSLSCLSVAMVHAVMFTTWIHGQIDSSILNGLLMSMRLFFNAGTPIFVFITVFLLAKSYSDGFPDKFLWKRLKYLIPPYISMGIIGSFYKVSENGLPLTFSNLAIESLKNVFMADYNGYFIIIIIQFVLLFYFFRPQLNKIPLKIGLSTSFLINFAYLAFFNFIPPFGIANDTLAQYLWFNGSVLPFIGWIFYFFLGFYCGKHYDKFVVELHRYKLYVLTAPILITLTMIALKTGGIPSVNSSKAVTYLFLVPSLIFLIFFVSSKLKSVPNFIGVISDHSFGIYLTHSVLMRVFQEFYIPIAPSIHPLITLILIYITCVGAALLLSYVLNKIPFGKYIIGVARDNSKFVKAKKTTTSTVQQKAAH</sequence>
<comment type="subcellular location">
    <subcellularLocation>
        <location evidence="1">Cell membrane</location>
        <topology evidence="1">Multi-pass membrane protein</topology>
    </subcellularLocation>
</comment>
<feature type="transmembrane region" description="Helical" evidence="7">
    <location>
        <begin position="128"/>
        <end position="146"/>
    </location>
</feature>
<feature type="transmembrane region" description="Helical" evidence="7">
    <location>
        <begin position="228"/>
        <end position="245"/>
    </location>
</feature>
<dbReference type="RefSeq" id="WP_258377838.1">
    <property type="nucleotide sequence ID" value="NZ_PRLG01000029.1"/>
</dbReference>
<accession>A0A2W0C3Z0</accession>
<dbReference type="GO" id="GO:0005886">
    <property type="term" value="C:plasma membrane"/>
    <property type="evidence" value="ECO:0007669"/>
    <property type="project" value="UniProtKB-SubCell"/>
</dbReference>
<keyword evidence="6 7" id="KW-0472">Membrane</keyword>
<dbReference type="PANTHER" id="PTHR40074">
    <property type="entry name" value="O-ACETYLTRANSFERASE WECH"/>
    <property type="match status" value="1"/>
</dbReference>
<evidence type="ECO:0000256" key="2">
    <source>
        <dbReference type="ARBA" id="ARBA00007400"/>
    </source>
</evidence>
<dbReference type="Pfam" id="PF01757">
    <property type="entry name" value="Acyl_transf_3"/>
    <property type="match status" value="1"/>
</dbReference>
<gene>
    <name evidence="9" type="ORF">PIL02S_06256</name>
</gene>
<dbReference type="Proteomes" id="UP000247459">
    <property type="component" value="Unassembled WGS sequence"/>
</dbReference>
<dbReference type="AlphaFoldDB" id="A0A2W0C3Z0"/>
<evidence type="ECO:0000256" key="1">
    <source>
        <dbReference type="ARBA" id="ARBA00004651"/>
    </source>
</evidence>
<dbReference type="EMBL" id="PRLG01000029">
    <property type="protein sequence ID" value="PYY26836.1"/>
    <property type="molecule type" value="Genomic_DNA"/>
</dbReference>
<evidence type="ECO:0000256" key="4">
    <source>
        <dbReference type="ARBA" id="ARBA00022692"/>
    </source>
</evidence>
<keyword evidence="3" id="KW-1003">Cell membrane</keyword>
<evidence type="ECO:0000256" key="3">
    <source>
        <dbReference type="ARBA" id="ARBA00022475"/>
    </source>
</evidence>
<evidence type="ECO:0000256" key="5">
    <source>
        <dbReference type="ARBA" id="ARBA00022989"/>
    </source>
</evidence>
<feature type="transmembrane region" description="Helical" evidence="7">
    <location>
        <begin position="84"/>
        <end position="101"/>
    </location>
</feature>
<feature type="domain" description="Acyltransferase 3" evidence="8">
    <location>
        <begin position="9"/>
        <end position="341"/>
    </location>
</feature>
<dbReference type="GO" id="GO:0009246">
    <property type="term" value="P:enterobacterial common antigen biosynthetic process"/>
    <property type="evidence" value="ECO:0007669"/>
    <property type="project" value="TreeGrafter"/>
</dbReference>
<protein>
    <recommendedName>
        <fullName evidence="8">Acyltransferase 3 domain-containing protein</fullName>
    </recommendedName>
</protein>
<feature type="transmembrane region" description="Helical" evidence="7">
    <location>
        <begin position="319"/>
        <end position="341"/>
    </location>
</feature>
<reference evidence="9 10" key="1">
    <citation type="submission" date="2018-01" db="EMBL/GenBank/DDBJ databases">
        <title>Genome sequence of the PGP bacterium Paenibacillus illinoisensis E3.</title>
        <authorList>
            <person name="Rolli E."/>
            <person name="Marasco R."/>
            <person name="Bessem C."/>
            <person name="Michoud G."/>
            <person name="Gaiarsa S."/>
            <person name="Borin S."/>
            <person name="Daffonchio D."/>
        </authorList>
    </citation>
    <scope>NUCLEOTIDE SEQUENCE [LARGE SCALE GENOMIC DNA]</scope>
    <source>
        <strain evidence="9 10">E3</strain>
    </source>
</reference>
<evidence type="ECO:0000256" key="7">
    <source>
        <dbReference type="SAM" id="Phobius"/>
    </source>
</evidence>
<keyword evidence="5 7" id="KW-1133">Transmembrane helix</keyword>
<comment type="caution">
    <text evidence="9">The sequence shown here is derived from an EMBL/GenBank/DDBJ whole genome shotgun (WGS) entry which is preliminary data.</text>
</comment>
<evidence type="ECO:0000313" key="9">
    <source>
        <dbReference type="EMBL" id="PYY26836.1"/>
    </source>
</evidence>
<feature type="transmembrane region" description="Helical" evidence="7">
    <location>
        <begin position="158"/>
        <end position="177"/>
    </location>
</feature>